<evidence type="ECO:0008006" key="4">
    <source>
        <dbReference type="Google" id="ProtNLM"/>
    </source>
</evidence>
<sequence length="436" mass="47064">MNRAIDNARAALFAPSRILIFVALASALFETGCASTAAMRASASALAGSIWDRPRTEPTYDLYAQNMAGARGPAPATPMVASNDASKAKSDSTAPEADEAKTAEDAEPVAAAEPASTRPRKARTDESVRITLGRPESLPVLKEGAPAELAAADTPRPTFAPSKPREEAASAAETKENESMALAAAPPRAKKPKDPDQKLRTILDEAKQRLEEMSTYQVNITRAERVGSQLQPQEAVLLSVRRKPKAVRLEWPTGSSKGREVIYSTAINDRTMYVNMADSALPIPRMSIPIDSPLAMRSSRHTIGEAGFDTIFDNLFKQLVPAGAPTPGGKLVYKGLEKPKEIDQTCHLIQRTTPTKEVWKVYLDTKSLMPVVVTAHQEDGELLECYTYTQLQPNPEQLASADAFDPDKRWGEAKGLFSRLAKAAGDAQGGSPTKTR</sequence>
<name>A0A1U7CN88_9BACT</name>
<feature type="region of interest" description="Disordered" evidence="1">
    <location>
        <begin position="71"/>
        <end position="197"/>
    </location>
</feature>
<gene>
    <name evidence="2" type="ORF">BSF38_01846</name>
</gene>
<accession>A0A1U7CN88</accession>
<evidence type="ECO:0000256" key="1">
    <source>
        <dbReference type="SAM" id="MobiDB-lite"/>
    </source>
</evidence>
<dbReference type="OrthoDB" id="290954at2"/>
<dbReference type="Proteomes" id="UP000186309">
    <property type="component" value="Chromosome"/>
</dbReference>
<reference evidence="3" key="1">
    <citation type="submission" date="2016-12" db="EMBL/GenBank/DDBJ databases">
        <title>Comparative genomics of four Isosphaeraceae planctomycetes: a common pool of plasmids and glycoside hydrolase genes.</title>
        <authorList>
            <person name="Ivanova A."/>
        </authorList>
    </citation>
    <scope>NUCLEOTIDE SEQUENCE [LARGE SCALE GENOMIC DNA]</scope>
    <source>
        <strain evidence="3">PX4</strain>
    </source>
</reference>
<evidence type="ECO:0000313" key="2">
    <source>
        <dbReference type="EMBL" id="APW60378.1"/>
    </source>
</evidence>
<dbReference type="Pfam" id="PF07608">
    <property type="entry name" value="DUF1571"/>
    <property type="match status" value="1"/>
</dbReference>
<dbReference type="EMBL" id="CP019082">
    <property type="protein sequence ID" value="APW60378.1"/>
    <property type="molecule type" value="Genomic_DNA"/>
</dbReference>
<keyword evidence="3" id="KW-1185">Reference proteome</keyword>
<dbReference type="RefSeq" id="WP_076344972.1">
    <property type="nucleotide sequence ID" value="NZ_CP019082.1"/>
</dbReference>
<proteinExistence type="predicted"/>
<protein>
    <recommendedName>
        <fullName evidence="4">DUF1571 domain-containing protein</fullName>
    </recommendedName>
</protein>
<feature type="compositionally biased region" description="Low complexity" evidence="1">
    <location>
        <begin position="81"/>
        <end position="95"/>
    </location>
</feature>
<dbReference type="STRING" id="1387353.BSF38_01846"/>
<feature type="compositionally biased region" description="Basic and acidic residues" evidence="1">
    <location>
        <begin position="163"/>
        <end position="178"/>
    </location>
</feature>
<dbReference type="KEGG" id="pbor:BSF38_01846"/>
<organism evidence="2 3">
    <name type="scientific">Paludisphaera borealis</name>
    <dbReference type="NCBI Taxonomy" id="1387353"/>
    <lineage>
        <taxon>Bacteria</taxon>
        <taxon>Pseudomonadati</taxon>
        <taxon>Planctomycetota</taxon>
        <taxon>Planctomycetia</taxon>
        <taxon>Isosphaerales</taxon>
        <taxon>Isosphaeraceae</taxon>
        <taxon>Paludisphaera</taxon>
    </lineage>
</organism>
<dbReference type="InterPro" id="IPR011465">
    <property type="entry name" value="DUF1571"/>
</dbReference>
<evidence type="ECO:0000313" key="3">
    <source>
        <dbReference type="Proteomes" id="UP000186309"/>
    </source>
</evidence>
<dbReference type="AlphaFoldDB" id="A0A1U7CN88"/>